<evidence type="ECO:0000259" key="1">
    <source>
        <dbReference type="Pfam" id="PF16064"/>
    </source>
</evidence>
<gene>
    <name evidence="2" type="ORF">ALC62_10853</name>
</gene>
<keyword evidence="3" id="KW-1185">Reference proteome</keyword>
<dbReference type="Proteomes" id="UP000078542">
    <property type="component" value="Unassembled WGS sequence"/>
</dbReference>
<reference evidence="2 3" key="1">
    <citation type="submission" date="2016-03" db="EMBL/GenBank/DDBJ databases">
        <title>Cyphomyrmex costatus WGS genome.</title>
        <authorList>
            <person name="Nygaard S."/>
            <person name="Hu H."/>
            <person name="Boomsma J."/>
            <person name="Zhang G."/>
        </authorList>
    </citation>
    <scope>NUCLEOTIDE SEQUENCE [LARGE SCALE GENOMIC DNA]</scope>
    <source>
        <strain evidence="2">MS0001</strain>
        <tissue evidence="2">Whole body</tissue>
    </source>
</reference>
<name>A0A195CE38_9HYME</name>
<proteinExistence type="predicted"/>
<dbReference type="PANTHER" id="PTHR34153:SF2">
    <property type="entry name" value="SI:CH211-262H13.3-RELATED"/>
    <property type="match status" value="1"/>
</dbReference>
<evidence type="ECO:0000313" key="3">
    <source>
        <dbReference type="Proteomes" id="UP000078542"/>
    </source>
</evidence>
<dbReference type="EMBL" id="KQ977957">
    <property type="protein sequence ID" value="KYM98496.1"/>
    <property type="molecule type" value="Genomic_DNA"/>
</dbReference>
<feature type="domain" description="DUF4806" evidence="1">
    <location>
        <begin position="195"/>
        <end position="261"/>
    </location>
</feature>
<dbReference type="AlphaFoldDB" id="A0A195CE38"/>
<dbReference type="Pfam" id="PF16064">
    <property type="entry name" value="DUF4806"/>
    <property type="match status" value="1"/>
</dbReference>
<protein>
    <recommendedName>
        <fullName evidence="1">DUF4806 domain-containing protein</fullName>
    </recommendedName>
</protein>
<feature type="non-terminal residue" evidence="2">
    <location>
        <position position="1"/>
    </location>
</feature>
<accession>A0A195CE38</accession>
<organism evidence="2 3">
    <name type="scientific">Cyphomyrmex costatus</name>
    <dbReference type="NCBI Taxonomy" id="456900"/>
    <lineage>
        <taxon>Eukaryota</taxon>
        <taxon>Metazoa</taxon>
        <taxon>Ecdysozoa</taxon>
        <taxon>Arthropoda</taxon>
        <taxon>Hexapoda</taxon>
        <taxon>Insecta</taxon>
        <taxon>Pterygota</taxon>
        <taxon>Neoptera</taxon>
        <taxon>Endopterygota</taxon>
        <taxon>Hymenoptera</taxon>
        <taxon>Apocrita</taxon>
        <taxon>Aculeata</taxon>
        <taxon>Formicoidea</taxon>
        <taxon>Formicidae</taxon>
        <taxon>Myrmicinae</taxon>
        <taxon>Cyphomyrmex</taxon>
    </lineage>
</organism>
<sequence length="321" mass="37151">EEVRKKVHPNYATCDENRRHGKRVIHEKRFDDTYDDDIDDDCDSSSQLQTSCKKIKINENSELSGQKSLHDKQFLHKKQLSCNKVSQITAFSTSKPFLQSLCDKSQTQIVDPLQIVQMEECNDSSEFESQEMNVQNLEFISTTSPSAAVGDSEKLIPLCEEILRYVKGIDKRLRVLEKSLIIEEEPAEMNVFDDILPINSIHDLKKFEESMETTETKTKFMQFMKRIGGKGNKNMIQRCMSRLFTNEFGISCSWCGRGSNHRMCDLKCIQILKIVLRAKGINECEFETIASEWFRLSKLRYDRGNKRVISTDDCDPQEKET</sequence>
<dbReference type="PANTHER" id="PTHR34153">
    <property type="entry name" value="SI:CH211-262H13.3-RELATED-RELATED"/>
    <property type="match status" value="1"/>
</dbReference>
<evidence type="ECO:0000313" key="2">
    <source>
        <dbReference type="EMBL" id="KYM98496.1"/>
    </source>
</evidence>
<dbReference type="InterPro" id="IPR032071">
    <property type="entry name" value="DUF4806"/>
</dbReference>